<dbReference type="InterPro" id="IPR009003">
    <property type="entry name" value="Peptidase_S1_PA"/>
</dbReference>
<gene>
    <name evidence="6" type="ORF">SSE37_20972</name>
</gene>
<keyword evidence="4" id="KW-0732">Signal</keyword>
<evidence type="ECO:0000313" key="7">
    <source>
        <dbReference type="Proteomes" id="UP000005713"/>
    </source>
</evidence>
<accession>A3JYD2</accession>
<dbReference type="RefSeq" id="WP_005855443.1">
    <property type="nucleotide sequence ID" value="NZ_AAYA01000001.1"/>
</dbReference>
<dbReference type="Gene3D" id="2.160.20.10">
    <property type="entry name" value="Single-stranded right-handed beta-helix, Pectin lyase-like"/>
    <property type="match status" value="2"/>
</dbReference>
<evidence type="ECO:0000256" key="4">
    <source>
        <dbReference type="SAM" id="SignalP"/>
    </source>
</evidence>
<evidence type="ECO:0000256" key="1">
    <source>
        <dbReference type="ARBA" id="ARBA00004906"/>
    </source>
</evidence>
<dbReference type="InterPro" id="IPR039448">
    <property type="entry name" value="Beta_helix"/>
</dbReference>
<comment type="pathway">
    <text evidence="1">Protein modification; protein ubiquitination.</text>
</comment>
<dbReference type="Pfam" id="PF13229">
    <property type="entry name" value="Beta_helix"/>
    <property type="match status" value="2"/>
</dbReference>
<name>A3JYD2_SAGS3</name>
<keyword evidence="6" id="KW-0418">Kinase</keyword>
<sequence>MFFRIACVVLGFVVAAMPAHALEDCKFEFKIDAQSSAFQALVEGAATRGGFWRPIREAPQDVQDIGRFIGRLDVCLMTPDGKPRTVQTPNGSTTLNSPYVTNCTAALLPGNRLLTNVHCFREPSLVAAGFTRVREARINFGYTSTDFTGNVQTFLVDDREIAADDATDAMLLQIIGADANAVLGGSIPMVMETDFTPRRALTMVHHPRGDAQQFSSGTCQIHPEQASLPESASQLRHSCESTGGSSGSLLLDARTLAVMGLHNQGGLNAQGGYNSGHKISAVAAALGLEFQQAGAGGTGSFDPAARAQGALTDALLIEDDAARRDALAQIVQGFPGSRAAQSAQRALDLMQGPGRADPEQTATAALTAALQVQGLSRRARLEELIATFPETAAAESARAMLELVTASSTQEAINPREPISGTDVLRVMADGRGDYISPQAALRAASAGDVIEIYPGLYEGGVDVDVPVTIVGVGDRTKIVWESEEDDVIYWTAGSGRIANLTLHMRGGEFYTVDFNGGTAVLEDSVLSSGGLAIVGVRSGSTSIVRNNIIKDGASTGIYVYDNGRGTVEGNELLDMVGSGISVKTGGDPVIRGNAIHRSTQSGIYVFDDGKGTIEDNEVTGSGKSAIAVATGSDPIVRRNVVHDNEQSGMNIYDGGRGTFEDNDIYANALSGISVGKDGDPVIRRNTIRDGEQSGIYVYEAAKGLIENNEIFGNANAGISISEDGDPLIRRNTIRDNEQSGVNLFEGGKGTIEDNEITGNGGAGISAREKSHAVVRRNRISGNTYEAVWIYKEAGGQFEDNDLRGNERGAWDIEASAGSVVRSGNRE</sequence>
<dbReference type="SUPFAM" id="SSF50494">
    <property type="entry name" value="Trypsin-like serine proteases"/>
    <property type="match status" value="1"/>
</dbReference>
<feature type="chain" id="PRO_5002654907" evidence="4">
    <location>
        <begin position="22"/>
        <end position="827"/>
    </location>
</feature>
<feature type="domain" description="Carbohydrate-binding/sugar hydrolysis" evidence="5">
    <location>
        <begin position="620"/>
        <end position="768"/>
    </location>
</feature>
<keyword evidence="2" id="KW-0677">Repeat</keyword>
<keyword evidence="3" id="KW-0833">Ubl conjugation pathway</keyword>
<feature type="signal peptide" evidence="4">
    <location>
        <begin position="1"/>
        <end position="21"/>
    </location>
</feature>
<dbReference type="AlphaFoldDB" id="A3JYD2"/>
<protein>
    <submittedName>
        <fullName evidence="6">Serine/threonine kinase</fullName>
    </submittedName>
</protein>
<dbReference type="GO" id="GO:0016301">
    <property type="term" value="F:kinase activity"/>
    <property type="evidence" value="ECO:0007669"/>
    <property type="project" value="UniProtKB-KW"/>
</dbReference>
<organism evidence="6 7">
    <name type="scientific">Sagittula stellata (strain ATCC 700073 / DSM 11524 / E-37)</name>
    <dbReference type="NCBI Taxonomy" id="388399"/>
    <lineage>
        <taxon>Bacteria</taxon>
        <taxon>Pseudomonadati</taxon>
        <taxon>Pseudomonadota</taxon>
        <taxon>Alphaproteobacteria</taxon>
        <taxon>Rhodobacterales</taxon>
        <taxon>Roseobacteraceae</taxon>
        <taxon>Sagittula</taxon>
    </lineage>
</organism>
<evidence type="ECO:0000256" key="3">
    <source>
        <dbReference type="ARBA" id="ARBA00022786"/>
    </source>
</evidence>
<dbReference type="SMART" id="SM00710">
    <property type="entry name" value="PbH1"/>
    <property type="match status" value="12"/>
</dbReference>
<dbReference type="Proteomes" id="UP000005713">
    <property type="component" value="Unassembled WGS sequence"/>
</dbReference>
<dbReference type="SMART" id="SM00722">
    <property type="entry name" value="CASH"/>
    <property type="match status" value="2"/>
</dbReference>
<dbReference type="InterPro" id="IPR022441">
    <property type="entry name" value="Para_beta_helix_rpt-2"/>
</dbReference>
<dbReference type="PANTHER" id="PTHR22990:SF20">
    <property type="entry name" value="F-BOX ONLY PROTEIN 11"/>
    <property type="match status" value="1"/>
</dbReference>
<dbReference type="InterPro" id="IPR051550">
    <property type="entry name" value="SCF-Subunits/Alg-Epimerases"/>
</dbReference>
<dbReference type="InterPro" id="IPR012334">
    <property type="entry name" value="Pectin_lyas_fold"/>
</dbReference>
<dbReference type="InterPro" id="IPR006633">
    <property type="entry name" value="Carb-bd_sugar_hydrolysis-dom"/>
</dbReference>
<dbReference type="Gene3D" id="2.40.10.10">
    <property type="entry name" value="Trypsin-like serine proteases"/>
    <property type="match status" value="1"/>
</dbReference>
<dbReference type="InterPro" id="IPR006626">
    <property type="entry name" value="PbH1"/>
</dbReference>
<dbReference type="PANTHER" id="PTHR22990">
    <property type="entry name" value="F-BOX ONLY PROTEIN"/>
    <property type="match status" value="1"/>
</dbReference>
<dbReference type="eggNOG" id="COG4677">
    <property type="taxonomic scope" value="Bacteria"/>
</dbReference>
<feature type="domain" description="Carbohydrate-binding/sugar hydrolysis" evidence="5">
    <location>
        <begin position="483"/>
        <end position="607"/>
    </location>
</feature>
<reference evidence="6 7" key="1">
    <citation type="submission" date="2006-06" db="EMBL/GenBank/DDBJ databases">
        <authorList>
            <person name="Moran M.A."/>
            <person name="Ferriera S."/>
            <person name="Johnson J."/>
            <person name="Kravitz S."/>
            <person name="Beeson K."/>
            <person name="Sutton G."/>
            <person name="Rogers Y.-H."/>
            <person name="Friedman R."/>
            <person name="Frazier M."/>
            <person name="Venter J.C."/>
        </authorList>
    </citation>
    <scope>NUCLEOTIDE SEQUENCE [LARGE SCALE GENOMIC DNA]</scope>
    <source>
        <strain evidence="6 7">E-37</strain>
    </source>
</reference>
<dbReference type="EMBL" id="AAYA01000001">
    <property type="protein sequence ID" value="EBA10518.1"/>
    <property type="molecule type" value="Genomic_DNA"/>
</dbReference>
<keyword evidence="7" id="KW-1185">Reference proteome</keyword>
<evidence type="ECO:0000259" key="5">
    <source>
        <dbReference type="SMART" id="SM00722"/>
    </source>
</evidence>
<dbReference type="NCBIfam" id="TIGR03804">
    <property type="entry name" value="para_beta_helix"/>
    <property type="match status" value="2"/>
</dbReference>
<proteinExistence type="predicted"/>
<dbReference type="InterPro" id="IPR011050">
    <property type="entry name" value="Pectin_lyase_fold/virulence"/>
</dbReference>
<dbReference type="SUPFAM" id="SSF51126">
    <property type="entry name" value="Pectin lyase-like"/>
    <property type="match status" value="2"/>
</dbReference>
<keyword evidence="6" id="KW-0808">Transferase</keyword>
<dbReference type="InterPro" id="IPR043504">
    <property type="entry name" value="Peptidase_S1_PA_chymotrypsin"/>
</dbReference>
<comment type="caution">
    <text evidence="6">The sequence shown here is derived from an EMBL/GenBank/DDBJ whole genome shotgun (WGS) entry which is preliminary data.</text>
</comment>
<evidence type="ECO:0000313" key="6">
    <source>
        <dbReference type="EMBL" id="EBA10518.1"/>
    </source>
</evidence>
<dbReference type="OrthoDB" id="8235393at2"/>
<evidence type="ECO:0000256" key="2">
    <source>
        <dbReference type="ARBA" id="ARBA00022737"/>
    </source>
</evidence>